<sequence length="276" mass="30388">MGQILVVRCTDAQRVTYAGIEEGRFFYCTDTEIMWMGTGSGDVQVGGGSSYSFWDPDALPDTPSSQDDHFDNAALAAKWTEWDLGAAALTVSEPAGHHVILTHTTEGAARYRGIYQVLPAGDFTIAAKCQLIASSLGDSTACLALFEDATDINADILVLINFQRASGNKYRDIHAQRNSDYQTFSANYAGGTMYPNTTVYFRIRRNGTTLYYDYSSDGVSWQRIYTHTQPFAPAQMGIVTSNNNTGITIYGYFDLFRYIASDQIGPLGKSRTVKVE</sequence>
<dbReference type="EMBL" id="LAZR01000473">
    <property type="protein sequence ID" value="KKN67510.1"/>
    <property type="molecule type" value="Genomic_DNA"/>
</dbReference>
<dbReference type="AlphaFoldDB" id="A0A0F9SF61"/>
<evidence type="ECO:0000313" key="1">
    <source>
        <dbReference type="EMBL" id="KKN67510.1"/>
    </source>
</evidence>
<dbReference type="Gene3D" id="2.60.120.200">
    <property type="match status" value="1"/>
</dbReference>
<proteinExistence type="predicted"/>
<reference evidence="1" key="1">
    <citation type="journal article" date="2015" name="Nature">
        <title>Complex archaea that bridge the gap between prokaryotes and eukaryotes.</title>
        <authorList>
            <person name="Spang A."/>
            <person name="Saw J.H."/>
            <person name="Jorgensen S.L."/>
            <person name="Zaremba-Niedzwiedzka K."/>
            <person name="Martijn J."/>
            <person name="Lind A.E."/>
            <person name="van Eijk R."/>
            <person name="Schleper C."/>
            <person name="Guy L."/>
            <person name="Ettema T.J."/>
        </authorList>
    </citation>
    <scope>NUCLEOTIDE SEQUENCE</scope>
</reference>
<dbReference type="SUPFAM" id="SSF49899">
    <property type="entry name" value="Concanavalin A-like lectins/glucanases"/>
    <property type="match status" value="1"/>
</dbReference>
<gene>
    <name evidence="1" type="ORF">LCGC14_0461070</name>
</gene>
<dbReference type="InterPro" id="IPR013320">
    <property type="entry name" value="ConA-like_dom_sf"/>
</dbReference>
<name>A0A0F9SF61_9ZZZZ</name>
<accession>A0A0F9SF61</accession>
<evidence type="ECO:0008006" key="2">
    <source>
        <dbReference type="Google" id="ProtNLM"/>
    </source>
</evidence>
<comment type="caution">
    <text evidence="1">The sequence shown here is derived from an EMBL/GenBank/DDBJ whole genome shotgun (WGS) entry which is preliminary data.</text>
</comment>
<organism evidence="1">
    <name type="scientific">marine sediment metagenome</name>
    <dbReference type="NCBI Taxonomy" id="412755"/>
    <lineage>
        <taxon>unclassified sequences</taxon>
        <taxon>metagenomes</taxon>
        <taxon>ecological metagenomes</taxon>
    </lineage>
</organism>
<protein>
    <recommendedName>
        <fullName evidence="2">Beta-xylosidase C-terminal Concanavalin A-like domain-containing protein</fullName>
    </recommendedName>
</protein>